<name>A0A5S6QKU6_TRIMR</name>
<organism evidence="1 2">
    <name type="scientific">Trichuris muris</name>
    <name type="common">Mouse whipworm</name>
    <dbReference type="NCBI Taxonomy" id="70415"/>
    <lineage>
        <taxon>Eukaryota</taxon>
        <taxon>Metazoa</taxon>
        <taxon>Ecdysozoa</taxon>
        <taxon>Nematoda</taxon>
        <taxon>Enoplea</taxon>
        <taxon>Dorylaimia</taxon>
        <taxon>Trichinellida</taxon>
        <taxon>Trichuridae</taxon>
        <taxon>Trichuris</taxon>
    </lineage>
</organism>
<evidence type="ECO:0000313" key="1">
    <source>
        <dbReference type="Proteomes" id="UP000046395"/>
    </source>
</evidence>
<dbReference type="AlphaFoldDB" id="A0A5S6QKU6"/>
<accession>A0A5S6QKU6</accession>
<sequence>MSSCTHATLNVYDSCMPISIACSSLVRHGMKLPHVIRKKWETELLINGGEVALIHVEVKESTTGVTLCDAQKTANFTRPRKPIPTEQLFTMSML</sequence>
<proteinExistence type="predicted"/>
<evidence type="ECO:0000313" key="2">
    <source>
        <dbReference type="WBParaSite" id="TMUE_2000007966.1"/>
    </source>
</evidence>
<dbReference type="WBParaSite" id="TMUE_2000007966.1">
    <property type="protein sequence ID" value="TMUE_2000007966.1"/>
    <property type="gene ID" value="WBGene00300096"/>
</dbReference>
<protein>
    <submittedName>
        <fullName evidence="2">Uncharacterized protein</fullName>
    </submittedName>
</protein>
<reference evidence="2" key="1">
    <citation type="submission" date="2019-12" db="UniProtKB">
        <authorList>
            <consortium name="WormBaseParasite"/>
        </authorList>
    </citation>
    <scope>IDENTIFICATION</scope>
</reference>
<dbReference type="Proteomes" id="UP000046395">
    <property type="component" value="Unassembled WGS sequence"/>
</dbReference>
<keyword evidence="1" id="KW-1185">Reference proteome</keyword>